<dbReference type="Proteomes" id="UP000199181">
    <property type="component" value="Unassembled WGS sequence"/>
</dbReference>
<dbReference type="CDD" id="cd01012">
    <property type="entry name" value="YcaC_related"/>
    <property type="match status" value="1"/>
</dbReference>
<accession>A0A1I0KP02</accession>
<dbReference type="PANTHER" id="PTHR43559:SF3">
    <property type="entry name" value="HYDROLASE YCAC-RELATED"/>
    <property type="match status" value="1"/>
</dbReference>
<evidence type="ECO:0000313" key="2">
    <source>
        <dbReference type="EMBL" id="SEU27033.1"/>
    </source>
</evidence>
<feature type="domain" description="Isochorismatase-like" evidence="1">
    <location>
        <begin position="21"/>
        <end position="171"/>
    </location>
</feature>
<dbReference type="Gene3D" id="3.40.50.850">
    <property type="entry name" value="Isochorismatase-like"/>
    <property type="match status" value="1"/>
</dbReference>
<evidence type="ECO:0000313" key="3">
    <source>
        <dbReference type="Proteomes" id="UP000199181"/>
    </source>
</evidence>
<sequence length="218" mass="23921">MSPSASPKTGLDALLTPDNCVLLLIDHQPFQFAGLRSHDTQTIINNVVGLAKAAKLFGVPTLLTTVLEERGGYLLKPLQDVFPEQKPLNRTFINTWQDSRAVDWVKKSGKKKIVMAALWTEICLAMPAIQALGEGYEVYIVTDASGGVSLEAHEMAIQRMVQAGAVPITWTVLASELQRDWARTATVPGISQLLVEHMGVVGTSYTWEQQLLDTPPQR</sequence>
<protein>
    <submittedName>
        <fullName evidence="2">Nicotinamidase-related amidase</fullName>
    </submittedName>
</protein>
<organism evidence="2 3">
    <name type="scientific">Stigmatella erecta</name>
    <dbReference type="NCBI Taxonomy" id="83460"/>
    <lineage>
        <taxon>Bacteria</taxon>
        <taxon>Pseudomonadati</taxon>
        <taxon>Myxococcota</taxon>
        <taxon>Myxococcia</taxon>
        <taxon>Myxococcales</taxon>
        <taxon>Cystobacterineae</taxon>
        <taxon>Archangiaceae</taxon>
        <taxon>Stigmatella</taxon>
    </lineage>
</organism>
<gene>
    <name evidence="2" type="ORF">SAMN05443639_112201</name>
</gene>
<dbReference type="RefSeq" id="WP_093524074.1">
    <property type="nucleotide sequence ID" value="NZ_FOIJ01000012.1"/>
</dbReference>
<dbReference type="InterPro" id="IPR000868">
    <property type="entry name" value="Isochorismatase-like_dom"/>
</dbReference>
<evidence type="ECO:0000259" key="1">
    <source>
        <dbReference type="Pfam" id="PF00857"/>
    </source>
</evidence>
<dbReference type="Pfam" id="PF00857">
    <property type="entry name" value="Isochorismatase"/>
    <property type="match status" value="1"/>
</dbReference>
<proteinExistence type="predicted"/>
<name>A0A1I0KP02_9BACT</name>
<dbReference type="EMBL" id="FOIJ01000012">
    <property type="protein sequence ID" value="SEU27033.1"/>
    <property type="molecule type" value="Genomic_DNA"/>
</dbReference>
<dbReference type="SUPFAM" id="SSF52499">
    <property type="entry name" value="Isochorismatase-like hydrolases"/>
    <property type="match status" value="1"/>
</dbReference>
<dbReference type="InterPro" id="IPR053152">
    <property type="entry name" value="Hydrolase_YcaC-like"/>
</dbReference>
<keyword evidence="3" id="KW-1185">Reference proteome</keyword>
<reference evidence="3" key="1">
    <citation type="submission" date="2016-10" db="EMBL/GenBank/DDBJ databases">
        <authorList>
            <person name="Varghese N."/>
            <person name="Submissions S."/>
        </authorList>
    </citation>
    <scope>NUCLEOTIDE SEQUENCE [LARGE SCALE GENOMIC DNA]</scope>
    <source>
        <strain evidence="3">DSM 16858</strain>
    </source>
</reference>
<dbReference type="InterPro" id="IPR036380">
    <property type="entry name" value="Isochorismatase-like_sf"/>
</dbReference>
<dbReference type="PANTHER" id="PTHR43559">
    <property type="entry name" value="HYDROLASE YCAC-RELATED"/>
    <property type="match status" value="1"/>
</dbReference>
<dbReference type="AlphaFoldDB" id="A0A1I0KP02"/>